<evidence type="ECO:0000256" key="2">
    <source>
        <dbReference type="ARBA" id="ARBA00022737"/>
    </source>
</evidence>
<accession>A0A9W8G2J9</accession>
<feature type="repeat" description="PPR" evidence="5">
    <location>
        <begin position="666"/>
        <end position="700"/>
    </location>
</feature>
<feature type="region of interest" description="Disordered" evidence="6">
    <location>
        <begin position="770"/>
        <end position="795"/>
    </location>
</feature>
<comment type="subunit">
    <text evidence="4">Binds to mitochondrial small subunit 15S rRNA.</text>
</comment>
<comment type="function">
    <text evidence="3">Regulates mitochondrial small subunit maturation by controlling 15S rRNA 5'-end processing. Localizes to the 5' precursor of the 15S rRNA in a position that is subsequently occupied by mS47 in the mature yeast mtSSU. Uses structure and sequence-specific RNA recognition, binding to a single-stranded region of the precursor and specifically recognizing bases -6 to -1. The exchange of Ccm1 for mS47 is coupled to the irreversible removal of precursor rRNA that is accompanied by conformational changes of the mitoribosomal proteins uS5m and mS26. These conformational changes signal completion of 5'-end rRNA processing through protection of the mature 5'-end of the 15S rRNA and stabilization of mS47. The removal of the 5' precursor together with the dissociation of Ccm1 may be catalyzed by the 5'-3' exoribonuclease Pet127. Involved in the specific removal of group I introns in mitochondrial encoded transcripts.</text>
</comment>
<dbReference type="PROSITE" id="PS51375">
    <property type="entry name" value="PPR"/>
    <property type="match status" value="1"/>
</dbReference>
<dbReference type="AlphaFoldDB" id="A0A9W8G2J9"/>
<dbReference type="Proteomes" id="UP001151518">
    <property type="component" value="Unassembled WGS sequence"/>
</dbReference>
<comment type="similarity">
    <text evidence="1">Belongs to the CCM1 family.</text>
</comment>
<dbReference type="EMBL" id="JANBTW010000162">
    <property type="protein sequence ID" value="KAJ2669125.1"/>
    <property type="molecule type" value="Genomic_DNA"/>
</dbReference>
<protein>
    <recommendedName>
        <fullName evidence="9">Pentatricopeptide repeat-containing protein</fullName>
    </recommendedName>
</protein>
<name>A0A9W8G2J9_9FUNG</name>
<evidence type="ECO:0000256" key="5">
    <source>
        <dbReference type="PROSITE-ProRule" id="PRU00708"/>
    </source>
</evidence>
<evidence type="ECO:0000256" key="4">
    <source>
        <dbReference type="ARBA" id="ARBA00044511"/>
    </source>
</evidence>
<gene>
    <name evidence="7" type="ORF">GGI25_006254</name>
</gene>
<dbReference type="PANTHER" id="PTHR47447">
    <property type="entry name" value="OS03G0856100 PROTEIN"/>
    <property type="match status" value="1"/>
</dbReference>
<evidence type="ECO:0000256" key="3">
    <source>
        <dbReference type="ARBA" id="ARBA00044493"/>
    </source>
</evidence>
<evidence type="ECO:0000256" key="6">
    <source>
        <dbReference type="SAM" id="MobiDB-lite"/>
    </source>
</evidence>
<keyword evidence="2" id="KW-0677">Repeat</keyword>
<sequence>MSMSKDDERGGPVDDSRIGRPRTHPLFPLQQNDRASLQSGFVKSFMGKEQSAVWTRHMAKRRALMFLSDMWRYSGTIQPVDSRGYLLSDTAAHLDHEDLIRRNKKYSAWRPSEHHYNIVFDVIGRDPSSKIEEIMALHGDMRARSVKEDTVTFNTILNACRQLGHWMYFIDIEQQMKERDEWGVTRMNARSWGTLIQGYKECKDWESVDKCISQATSACRVWYKAETDGKTPKKRGVEPTSQLWCTIISVYAARNMISQMLAARRIMSGFGLRMSAYVFGPIFSALHKARRLKLRDGKDIWPVIRIALSEYEAMVGAGVEPNPTMLTNLMLTIGFDDSELAANAVDATEIEERSRERKQKSAVSNLVSQRLESILVRAHNPNIYAALISIAGRTKKADEVQALWKTLIAEAQLPRAGSSGQHRQILSSLTLAAYMNALINCKSYDAAISAFLEYKFSNRSDDAKAEMHRKYRSPLPSLLDINRDVYETSLKAFALANKHRMCPIVISQMINSGIQPSVLTLRYSLLPPEFTDISNAQSQDYTRPWSLSLVTARKIWDLVLPARQQVWTHRSPYMYLKSGRRIPESELPVITSDVAAQLIRIAAYAHHVQFGEQVFTALISEANHYGAGYRYGAGEAANTERTDDEYSRSNTDLHSCLPADIQCVPNVYVYTSMITLYANCADLDGVGRIWTAMLRDGIEPNLHTYTSLAVALHKYALRRRWRQVREHAKSTEVGSIGEYSNTKNVTPPPWATAKHDQMIDSIEEWITKGKTKVGQKQRMSEPSVEDSRSSDSSSKLPFEMLKDAGSLDLDIPLSTLLLRYRAVRIREAAGRSTKDGINKQDALAERESIKQIQRAMELCQKVEFAGLKPDLKFHTALADFFEACGDRSGAELVRGHIKEMRK</sequence>
<evidence type="ECO:0000313" key="7">
    <source>
        <dbReference type="EMBL" id="KAJ2669125.1"/>
    </source>
</evidence>
<evidence type="ECO:0000256" key="1">
    <source>
        <dbReference type="ARBA" id="ARBA00006192"/>
    </source>
</evidence>
<comment type="caution">
    <text evidence="7">The sequence shown here is derived from an EMBL/GenBank/DDBJ whole genome shotgun (WGS) entry which is preliminary data.</text>
</comment>
<evidence type="ECO:0000313" key="8">
    <source>
        <dbReference type="Proteomes" id="UP001151518"/>
    </source>
</evidence>
<proteinExistence type="inferred from homology"/>
<organism evidence="7 8">
    <name type="scientific">Coemansia spiralis</name>
    <dbReference type="NCBI Taxonomy" id="417178"/>
    <lineage>
        <taxon>Eukaryota</taxon>
        <taxon>Fungi</taxon>
        <taxon>Fungi incertae sedis</taxon>
        <taxon>Zoopagomycota</taxon>
        <taxon>Kickxellomycotina</taxon>
        <taxon>Kickxellomycetes</taxon>
        <taxon>Kickxellales</taxon>
        <taxon>Kickxellaceae</taxon>
        <taxon>Coemansia</taxon>
    </lineage>
</organism>
<reference evidence="7" key="1">
    <citation type="submission" date="2022-07" db="EMBL/GenBank/DDBJ databases">
        <title>Phylogenomic reconstructions and comparative analyses of Kickxellomycotina fungi.</title>
        <authorList>
            <person name="Reynolds N.K."/>
            <person name="Stajich J.E."/>
            <person name="Barry K."/>
            <person name="Grigoriev I.V."/>
            <person name="Crous P."/>
            <person name="Smith M.E."/>
        </authorList>
    </citation>
    <scope>NUCLEOTIDE SEQUENCE</scope>
    <source>
        <strain evidence="7">NRRL 3115</strain>
    </source>
</reference>
<dbReference type="Pfam" id="PF13041">
    <property type="entry name" value="PPR_2"/>
    <property type="match status" value="1"/>
</dbReference>
<dbReference type="InterPro" id="IPR011990">
    <property type="entry name" value="TPR-like_helical_dom_sf"/>
</dbReference>
<feature type="compositionally biased region" description="Basic and acidic residues" evidence="6">
    <location>
        <begin position="1"/>
        <end position="18"/>
    </location>
</feature>
<evidence type="ECO:0008006" key="9">
    <source>
        <dbReference type="Google" id="ProtNLM"/>
    </source>
</evidence>
<dbReference type="OrthoDB" id="1908178at2759"/>
<dbReference type="InterPro" id="IPR002885">
    <property type="entry name" value="PPR_rpt"/>
</dbReference>
<dbReference type="Gene3D" id="1.25.40.10">
    <property type="entry name" value="Tetratricopeptide repeat domain"/>
    <property type="match status" value="2"/>
</dbReference>
<dbReference type="PANTHER" id="PTHR47447:SF17">
    <property type="entry name" value="OS12G0638900 PROTEIN"/>
    <property type="match status" value="1"/>
</dbReference>
<feature type="region of interest" description="Disordered" evidence="6">
    <location>
        <begin position="1"/>
        <end position="30"/>
    </location>
</feature>